<evidence type="ECO:0000256" key="1">
    <source>
        <dbReference type="SAM" id="MobiDB-lite"/>
    </source>
</evidence>
<name>A0AAE3VLU4_9HYPH</name>
<evidence type="ECO:0000313" key="4">
    <source>
        <dbReference type="Proteomes" id="UP001229244"/>
    </source>
</evidence>
<evidence type="ECO:0000256" key="2">
    <source>
        <dbReference type="SAM" id="Phobius"/>
    </source>
</evidence>
<dbReference type="Proteomes" id="UP001229244">
    <property type="component" value="Unassembled WGS sequence"/>
</dbReference>
<sequence>MYDPRRTFRDARDTVSDGGRYLWDHTPEFPMPSRWRGRDGPRFDRSDAGLALLGLGVAAVVAGCAWYVASSEPRRQRVRRAALRSLEGIGVRKSEDDDDESQVIKKGPASLK</sequence>
<dbReference type="AlphaFoldDB" id="A0AAE3VLU4"/>
<keyword evidence="2" id="KW-0472">Membrane</keyword>
<comment type="caution">
    <text evidence="3">The sequence shown here is derived from an EMBL/GenBank/DDBJ whole genome shotgun (WGS) entry which is preliminary data.</text>
</comment>
<dbReference type="RefSeq" id="WP_306884192.1">
    <property type="nucleotide sequence ID" value="NZ_JAUSUL010000001.1"/>
</dbReference>
<keyword evidence="2" id="KW-1133">Transmembrane helix</keyword>
<dbReference type="EMBL" id="JAUSUL010000001">
    <property type="protein sequence ID" value="MDQ0314417.1"/>
    <property type="molecule type" value="Genomic_DNA"/>
</dbReference>
<reference evidence="3" key="1">
    <citation type="submission" date="2023-07" db="EMBL/GenBank/DDBJ databases">
        <title>Genomic Encyclopedia of Type Strains, Phase IV (KMG-IV): sequencing the most valuable type-strain genomes for metagenomic binning, comparative biology and taxonomic classification.</title>
        <authorList>
            <person name="Goeker M."/>
        </authorList>
    </citation>
    <scope>NUCLEOTIDE SEQUENCE</scope>
    <source>
        <strain evidence="3">DSM 21202</strain>
    </source>
</reference>
<organism evidence="3 4">
    <name type="scientific">Amorphus orientalis</name>
    <dbReference type="NCBI Taxonomy" id="649198"/>
    <lineage>
        <taxon>Bacteria</taxon>
        <taxon>Pseudomonadati</taxon>
        <taxon>Pseudomonadota</taxon>
        <taxon>Alphaproteobacteria</taxon>
        <taxon>Hyphomicrobiales</taxon>
        <taxon>Amorphaceae</taxon>
        <taxon>Amorphus</taxon>
    </lineage>
</organism>
<evidence type="ECO:0000313" key="3">
    <source>
        <dbReference type="EMBL" id="MDQ0314417.1"/>
    </source>
</evidence>
<keyword evidence="2" id="KW-0812">Transmembrane</keyword>
<keyword evidence="4" id="KW-1185">Reference proteome</keyword>
<gene>
    <name evidence="3" type="ORF">J2S73_000854</name>
</gene>
<feature type="region of interest" description="Disordered" evidence="1">
    <location>
        <begin position="89"/>
        <end position="112"/>
    </location>
</feature>
<accession>A0AAE3VLU4</accession>
<feature type="transmembrane region" description="Helical" evidence="2">
    <location>
        <begin position="48"/>
        <end position="69"/>
    </location>
</feature>
<protein>
    <submittedName>
        <fullName evidence="3">Uncharacterized protein</fullName>
    </submittedName>
</protein>
<proteinExistence type="predicted"/>